<dbReference type="RefSeq" id="WP_103933606.1">
    <property type="nucleotide sequence ID" value="NZ_FNVA01000004.1"/>
</dbReference>
<gene>
    <name evidence="3" type="ORF">SAMN05421819_2738</name>
</gene>
<evidence type="ECO:0000313" key="4">
    <source>
        <dbReference type="Proteomes" id="UP000236728"/>
    </source>
</evidence>
<dbReference type="Pfam" id="PF07786">
    <property type="entry name" value="HGSNAT_cat"/>
    <property type="match status" value="1"/>
</dbReference>
<dbReference type="OrthoDB" id="9788724at2"/>
<accession>A0A1H5ZKZ1</accession>
<dbReference type="AlphaFoldDB" id="A0A1H5ZKZ1"/>
<dbReference type="EMBL" id="FNVA01000004">
    <property type="protein sequence ID" value="SEG37188.1"/>
    <property type="molecule type" value="Genomic_DNA"/>
</dbReference>
<evidence type="ECO:0000259" key="2">
    <source>
        <dbReference type="Pfam" id="PF07786"/>
    </source>
</evidence>
<sequence>MDDIAATPKVLIQPSPQLTTVPASTRLQSLDALRGLTIALMILVNTSGDGSHTYRLLLHSPWNGLTFADVVFPCFLFMMGISLVLSLSGRKRRGLSNGLLARTAFRRALVLFAIGLALNGFPFYDLHTLRIFGVLQRIAICSFCGAVIFLWLRPRTIAILTVSILLGYWILLRWVPVPGFGTPGVDLPLLDPHGNWPAWVDRHLLPANHLYHRGYYDPEGLLSSVAALASTLLGVLTGLALLRPGAPVARAKALLIAGVVCLSTGVVWSFWLPLNKRLWTSSFVAVNGGLSLMALALCLWWLDVSGKGRRIAYPLLVFGTNSLAAYTLSEFLAAFLSSVHVAGSTETLQQWLFHPLAIVVPNLYVAALAYAILYVAICFVPIQWMYRRKIFLKV</sequence>
<dbReference type="InterPro" id="IPR012429">
    <property type="entry name" value="HGSNAT_cat"/>
</dbReference>
<keyword evidence="3" id="KW-0012">Acyltransferase</keyword>
<proteinExistence type="predicted"/>
<feature type="transmembrane region" description="Helical" evidence="1">
    <location>
        <begin position="108"/>
        <end position="124"/>
    </location>
</feature>
<feature type="transmembrane region" description="Helical" evidence="1">
    <location>
        <begin position="130"/>
        <end position="152"/>
    </location>
</feature>
<feature type="domain" description="Heparan-alpha-glucosaminide N-acetyltransferase catalytic" evidence="2">
    <location>
        <begin position="26"/>
        <end position="169"/>
    </location>
</feature>
<organism evidence="3 4">
    <name type="scientific">Bryocella elongata</name>
    <dbReference type="NCBI Taxonomy" id="863522"/>
    <lineage>
        <taxon>Bacteria</taxon>
        <taxon>Pseudomonadati</taxon>
        <taxon>Acidobacteriota</taxon>
        <taxon>Terriglobia</taxon>
        <taxon>Terriglobales</taxon>
        <taxon>Acidobacteriaceae</taxon>
        <taxon>Bryocella</taxon>
    </lineage>
</organism>
<feature type="transmembrane region" description="Helical" evidence="1">
    <location>
        <begin position="221"/>
        <end position="242"/>
    </location>
</feature>
<protein>
    <submittedName>
        <fullName evidence="3">Predicted acyltransferase</fullName>
    </submittedName>
</protein>
<keyword evidence="1" id="KW-1133">Transmembrane helix</keyword>
<dbReference type="Proteomes" id="UP000236728">
    <property type="component" value="Unassembled WGS sequence"/>
</dbReference>
<keyword evidence="3" id="KW-0808">Transferase</keyword>
<feature type="transmembrane region" description="Helical" evidence="1">
    <location>
        <begin position="363"/>
        <end position="386"/>
    </location>
</feature>
<feature type="transmembrane region" description="Helical" evidence="1">
    <location>
        <begin position="323"/>
        <end position="343"/>
    </location>
</feature>
<dbReference type="GO" id="GO:0016746">
    <property type="term" value="F:acyltransferase activity"/>
    <property type="evidence" value="ECO:0007669"/>
    <property type="project" value="UniProtKB-KW"/>
</dbReference>
<keyword evidence="1" id="KW-0812">Transmembrane</keyword>
<reference evidence="3 4" key="1">
    <citation type="submission" date="2016-10" db="EMBL/GenBank/DDBJ databases">
        <authorList>
            <person name="de Groot N.N."/>
        </authorList>
    </citation>
    <scope>NUCLEOTIDE SEQUENCE [LARGE SCALE GENOMIC DNA]</scope>
    <source>
        <strain evidence="3 4">DSM 22489</strain>
    </source>
</reference>
<feature type="transmembrane region" description="Helical" evidence="1">
    <location>
        <begin position="65"/>
        <end position="87"/>
    </location>
</feature>
<name>A0A1H5ZKZ1_9BACT</name>
<feature type="transmembrane region" description="Helical" evidence="1">
    <location>
        <begin position="157"/>
        <end position="175"/>
    </location>
</feature>
<feature type="transmembrane region" description="Helical" evidence="1">
    <location>
        <begin position="278"/>
        <end position="302"/>
    </location>
</feature>
<dbReference type="PANTHER" id="PTHR31061">
    <property type="entry name" value="LD22376P"/>
    <property type="match status" value="1"/>
</dbReference>
<keyword evidence="1" id="KW-0472">Membrane</keyword>
<dbReference type="PANTHER" id="PTHR31061:SF24">
    <property type="entry name" value="LD22376P"/>
    <property type="match status" value="1"/>
</dbReference>
<feature type="transmembrane region" description="Helical" evidence="1">
    <location>
        <begin position="254"/>
        <end position="272"/>
    </location>
</feature>
<evidence type="ECO:0000256" key="1">
    <source>
        <dbReference type="SAM" id="Phobius"/>
    </source>
</evidence>
<evidence type="ECO:0000313" key="3">
    <source>
        <dbReference type="EMBL" id="SEG37188.1"/>
    </source>
</evidence>
<keyword evidence="4" id="KW-1185">Reference proteome</keyword>